<dbReference type="PROSITE" id="PS00138">
    <property type="entry name" value="SUBTILASE_SER"/>
    <property type="match status" value="1"/>
</dbReference>
<evidence type="ECO:0000313" key="12">
    <source>
        <dbReference type="Proteomes" id="UP001149140"/>
    </source>
</evidence>
<keyword evidence="3 5" id="KW-0378">Hydrolase</keyword>
<feature type="signal peptide" evidence="8">
    <location>
        <begin position="1"/>
        <end position="20"/>
    </location>
</feature>
<evidence type="ECO:0000256" key="1">
    <source>
        <dbReference type="ARBA" id="ARBA00011073"/>
    </source>
</evidence>
<feature type="compositionally biased region" description="Pro residues" evidence="7">
    <location>
        <begin position="423"/>
        <end position="458"/>
    </location>
</feature>
<dbReference type="InterPro" id="IPR022398">
    <property type="entry name" value="Peptidase_S8_His-AS"/>
</dbReference>
<dbReference type="GO" id="GO:0004252">
    <property type="term" value="F:serine-type endopeptidase activity"/>
    <property type="evidence" value="ECO:0007669"/>
    <property type="project" value="UniProtKB-UniRule"/>
</dbReference>
<dbReference type="Proteomes" id="UP001149140">
    <property type="component" value="Unassembled WGS sequence"/>
</dbReference>
<dbReference type="InterPro" id="IPR000209">
    <property type="entry name" value="Peptidase_S8/S53_dom"/>
</dbReference>
<keyword evidence="2 5" id="KW-0645">Protease</keyword>
<dbReference type="PRINTS" id="PR00723">
    <property type="entry name" value="SUBTILISIN"/>
</dbReference>
<evidence type="ECO:0000256" key="4">
    <source>
        <dbReference type="ARBA" id="ARBA00022825"/>
    </source>
</evidence>
<evidence type="ECO:0000259" key="9">
    <source>
        <dbReference type="Pfam" id="PF00082"/>
    </source>
</evidence>
<proteinExistence type="inferred from homology"/>
<evidence type="ECO:0000256" key="8">
    <source>
        <dbReference type="SAM" id="SignalP"/>
    </source>
</evidence>
<evidence type="ECO:0000256" key="3">
    <source>
        <dbReference type="ARBA" id="ARBA00022801"/>
    </source>
</evidence>
<dbReference type="PROSITE" id="PS00137">
    <property type="entry name" value="SUBTILASE_HIS"/>
    <property type="match status" value="1"/>
</dbReference>
<dbReference type="EMBL" id="JAPDOD010000037">
    <property type="protein sequence ID" value="MDA0164788.1"/>
    <property type="molecule type" value="Genomic_DNA"/>
</dbReference>
<evidence type="ECO:0000313" key="11">
    <source>
        <dbReference type="EMBL" id="MDA0164788.1"/>
    </source>
</evidence>
<organism evidence="11 12">
    <name type="scientific">Solirubrobacter ginsenosidimutans</name>
    <dbReference type="NCBI Taxonomy" id="490573"/>
    <lineage>
        <taxon>Bacteria</taxon>
        <taxon>Bacillati</taxon>
        <taxon>Actinomycetota</taxon>
        <taxon>Thermoleophilia</taxon>
        <taxon>Solirubrobacterales</taxon>
        <taxon>Solirubrobacteraceae</taxon>
        <taxon>Solirubrobacter</taxon>
    </lineage>
</organism>
<keyword evidence="4 5" id="KW-0720">Serine protease</keyword>
<dbReference type="Gene3D" id="3.40.50.200">
    <property type="entry name" value="Peptidase S8/S53 domain"/>
    <property type="match status" value="1"/>
</dbReference>
<dbReference type="InterPro" id="IPR036852">
    <property type="entry name" value="Peptidase_S8/S53_dom_sf"/>
</dbReference>
<sequence length="558" mass="57173">MRSLVMAAALLLLIPASARAAEGDIIVQRAPGLDGAERKALRADAGVKLVDTLPLERTELVRAADPGKALTALRADDDVVYAEPDRRMQATRTMDDPYFGSLWALQNTGQTVFSVPGTAGADIDATLAWDQSEGAGVTVAVVDTGVRTDHVDLANQVAANAAELGGTPGSDDDHNGFTDDVHGWDWVEDDNVAQDGHGHGTHVSGTIAAEGENHFGVVGVAPLAKILPLRVLGNGGSGWTSDIASAFDYAGDAGVRIVNASLGGGYSQAIEDAVAAHPDTLYVVAAGNDNADSDTAGDAYPCALPEANLICVGASDNQDAIAGFSNYGDTSVDLFAPGVGIYSTFNSTTNSYRYLDGTSMASPQVAGVAALALSMRPGASTAFLRWAVLTSVDHLPAMAGKSVTGGRLNANSAVTAIQGSEPSPTPTPTPAPPAPTPTPTPAPPAPTTTPTPVPPVASPAPESAPALTKLTVGGSLRTKAGKLRVSFRLSRAAWVRFTVQAKGSKRVVASWSKLARPGTNAYVLKRTLPSGTKLKRGSYTLAVAVSPTAAGSKVIRVS</sequence>
<name>A0A9X3S9A9_9ACTN</name>
<feature type="active site" description="Charge relay system" evidence="5">
    <location>
        <position position="143"/>
    </location>
</feature>
<dbReference type="CDD" id="cd07473">
    <property type="entry name" value="Peptidases_S8_Subtilisin_like"/>
    <property type="match status" value="1"/>
</dbReference>
<comment type="caution">
    <text evidence="11">The sequence shown here is derived from an EMBL/GenBank/DDBJ whole genome shotgun (WGS) entry which is preliminary data.</text>
</comment>
<dbReference type="PANTHER" id="PTHR43806">
    <property type="entry name" value="PEPTIDASE S8"/>
    <property type="match status" value="1"/>
</dbReference>
<gene>
    <name evidence="11" type="ORF">OM076_31255</name>
</gene>
<dbReference type="GO" id="GO:0006508">
    <property type="term" value="P:proteolysis"/>
    <property type="evidence" value="ECO:0007669"/>
    <property type="project" value="UniProtKB-KW"/>
</dbReference>
<feature type="domain" description="Fervidolysin-like N-terminal prodomain" evidence="10">
    <location>
        <begin position="19"/>
        <end position="84"/>
    </location>
</feature>
<evidence type="ECO:0000256" key="7">
    <source>
        <dbReference type="SAM" id="MobiDB-lite"/>
    </source>
</evidence>
<accession>A0A9X3S9A9</accession>
<dbReference type="AlphaFoldDB" id="A0A9X3S9A9"/>
<feature type="region of interest" description="Disordered" evidence="7">
    <location>
        <begin position="417"/>
        <end position="466"/>
    </location>
</feature>
<evidence type="ECO:0000256" key="2">
    <source>
        <dbReference type="ARBA" id="ARBA00022670"/>
    </source>
</evidence>
<protein>
    <submittedName>
        <fullName evidence="11">S8 family serine peptidase</fullName>
    </submittedName>
</protein>
<dbReference type="PROSITE" id="PS00136">
    <property type="entry name" value="SUBTILASE_ASP"/>
    <property type="match status" value="1"/>
</dbReference>
<dbReference type="RefSeq" id="WP_270044038.1">
    <property type="nucleotide sequence ID" value="NZ_JAPDOD010000037.1"/>
</dbReference>
<feature type="domain" description="Peptidase S8/S53" evidence="9">
    <location>
        <begin position="134"/>
        <end position="392"/>
    </location>
</feature>
<dbReference type="Pfam" id="PF00082">
    <property type="entry name" value="Peptidase_S8"/>
    <property type="match status" value="1"/>
</dbReference>
<dbReference type="InterPro" id="IPR023827">
    <property type="entry name" value="Peptidase_S8_Asp-AS"/>
</dbReference>
<keyword evidence="12" id="KW-1185">Reference proteome</keyword>
<dbReference type="InterPro" id="IPR054399">
    <property type="entry name" value="Fervidolysin-like_N_prodom"/>
</dbReference>
<dbReference type="InterPro" id="IPR050131">
    <property type="entry name" value="Peptidase_S8_subtilisin-like"/>
</dbReference>
<dbReference type="PANTHER" id="PTHR43806:SF11">
    <property type="entry name" value="CEREVISIN-RELATED"/>
    <property type="match status" value="1"/>
</dbReference>
<reference evidence="11" key="1">
    <citation type="submission" date="2022-10" db="EMBL/GenBank/DDBJ databases">
        <title>The WGS of Solirubrobacter ginsenosidimutans DSM 21036.</title>
        <authorList>
            <person name="Jiang Z."/>
        </authorList>
    </citation>
    <scope>NUCLEOTIDE SEQUENCE</scope>
    <source>
        <strain evidence="11">DSM 21036</strain>
    </source>
</reference>
<feature type="chain" id="PRO_5040877674" evidence="8">
    <location>
        <begin position="21"/>
        <end position="558"/>
    </location>
</feature>
<dbReference type="InterPro" id="IPR034204">
    <property type="entry name" value="PfSUB1-like_cat_dom"/>
</dbReference>
<dbReference type="InterPro" id="IPR015500">
    <property type="entry name" value="Peptidase_S8_subtilisin-rel"/>
</dbReference>
<dbReference type="PROSITE" id="PS51892">
    <property type="entry name" value="SUBTILASE"/>
    <property type="match status" value="1"/>
</dbReference>
<keyword evidence="8" id="KW-0732">Signal</keyword>
<dbReference type="Pfam" id="PF22148">
    <property type="entry name" value="Fervidolysin_NPro-like"/>
    <property type="match status" value="1"/>
</dbReference>
<evidence type="ECO:0000256" key="5">
    <source>
        <dbReference type="PROSITE-ProRule" id="PRU01240"/>
    </source>
</evidence>
<evidence type="ECO:0000259" key="10">
    <source>
        <dbReference type="Pfam" id="PF22148"/>
    </source>
</evidence>
<comment type="similarity">
    <text evidence="1 5 6">Belongs to the peptidase S8 family.</text>
</comment>
<feature type="active site" description="Charge relay system" evidence="5">
    <location>
        <position position="199"/>
    </location>
</feature>
<evidence type="ECO:0000256" key="6">
    <source>
        <dbReference type="RuleBase" id="RU003355"/>
    </source>
</evidence>
<feature type="active site" description="Charge relay system" evidence="5">
    <location>
        <position position="359"/>
    </location>
</feature>
<dbReference type="InterPro" id="IPR023828">
    <property type="entry name" value="Peptidase_S8_Ser-AS"/>
</dbReference>
<dbReference type="SUPFAM" id="SSF52743">
    <property type="entry name" value="Subtilisin-like"/>
    <property type="match status" value="1"/>
</dbReference>